<dbReference type="RefSeq" id="WP_183195208.1">
    <property type="nucleotide sequence ID" value="NZ_JACIDA010000001.1"/>
</dbReference>
<dbReference type="EMBL" id="JACIDA010000001">
    <property type="protein sequence ID" value="MBB3870929.1"/>
    <property type="molecule type" value="Genomic_DNA"/>
</dbReference>
<dbReference type="Gene3D" id="3.40.630.30">
    <property type="match status" value="1"/>
</dbReference>
<organism evidence="3 4">
    <name type="scientific">Brevundimonas mediterranea</name>
    <dbReference type="NCBI Taxonomy" id="74329"/>
    <lineage>
        <taxon>Bacteria</taxon>
        <taxon>Pseudomonadati</taxon>
        <taxon>Pseudomonadota</taxon>
        <taxon>Alphaproteobacteria</taxon>
        <taxon>Caulobacterales</taxon>
        <taxon>Caulobacteraceae</taxon>
        <taxon>Brevundimonas</taxon>
    </lineage>
</organism>
<comment type="caution">
    <text evidence="3">The sequence shown here is derived from an EMBL/GenBank/DDBJ whole genome shotgun (WGS) entry which is preliminary data.</text>
</comment>
<proteinExistence type="predicted"/>
<dbReference type="PANTHER" id="PTHR43072:SF8">
    <property type="entry name" value="ACYLTRANSFERASE FABY-RELATED"/>
    <property type="match status" value="1"/>
</dbReference>
<evidence type="ECO:0000256" key="1">
    <source>
        <dbReference type="SAM" id="MobiDB-lite"/>
    </source>
</evidence>
<sequence length="189" mass="20200">MRSEVQIREATPADMAAITAIYAESVANGRGTFELEPPDAIEMTARFAAIQALGLPRLVAVIDGVVVGYAYAGPFRTRQAYRYMVEDSIYVAPEARGNGVASALLDELILACEALGLRQMVAVIGDSDNAGSIALHRVRGFADAGVFKAAGWKHDDWRDVVFMQRELGAGGQTPPDAPGLPLVDKKPAR</sequence>
<evidence type="ECO:0000259" key="2">
    <source>
        <dbReference type="PROSITE" id="PS51186"/>
    </source>
</evidence>
<evidence type="ECO:0000313" key="3">
    <source>
        <dbReference type="EMBL" id="MBB3870929.1"/>
    </source>
</evidence>
<evidence type="ECO:0000313" key="4">
    <source>
        <dbReference type="Proteomes" id="UP000532936"/>
    </source>
</evidence>
<keyword evidence="3" id="KW-0808">Transferase</keyword>
<keyword evidence="3" id="KW-0012">Acyltransferase</keyword>
<protein>
    <submittedName>
        <fullName evidence="3">Phosphinothricin acetyltransferase</fullName>
        <ecNumber evidence="3">2.3.1.183</ecNumber>
    </submittedName>
</protein>
<dbReference type="Proteomes" id="UP000532936">
    <property type="component" value="Unassembled WGS sequence"/>
</dbReference>
<reference evidence="3 4" key="1">
    <citation type="submission" date="2020-08" db="EMBL/GenBank/DDBJ databases">
        <title>Genomic Encyclopedia of Type Strains, Phase IV (KMG-IV): sequencing the most valuable type-strain genomes for metagenomic binning, comparative biology and taxonomic classification.</title>
        <authorList>
            <person name="Goeker M."/>
        </authorList>
    </citation>
    <scope>NUCLEOTIDE SEQUENCE [LARGE SCALE GENOMIC DNA]</scope>
    <source>
        <strain evidence="3 4">DSM 14878</strain>
    </source>
</reference>
<dbReference type="CDD" id="cd04301">
    <property type="entry name" value="NAT_SF"/>
    <property type="match status" value="1"/>
</dbReference>
<dbReference type="PROSITE" id="PS51186">
    <property type="entry name" value="GNAT"/>
    <property type="match status" value="1"/>
</dbReference>
<name>A0A7W6A0E6_9CAUL</name>
<gene>
    <name evidence="3" type="ORF">GGR11_000443</name>
</gene>
<dbReference type="EC" id="2.3.1.183" evidence="3"/>
<dbReference type="GO" id="GO:0102971">
    <property type="term" value="F:phosphinothricin N-acetyltransferase activity"/>
    <property type="evidence" value="ECO:0007669"/>
    <property type="project" value="UniProtKB-EC"/>
</dbReference>
<dbReference type="PANTHER" id="PTHR43072">
    <property type="entry name" value="N-ACETYLTRANSFERASE"/>
    <property type="match status" value="1"/>
</dbReference>
<accession>A0A7W6A0E6</accession>
<dbReference type="InterPro" id="IPR016181">
    <property type="entry name" value="Acyl_CoA_acyltransferase"/>
</dbReference>
<dbReference type="AlphaFoldDB" id="A0A7W6A0E6"/>
<feature type="region of interest" description="Disordered" evidence="1">
    <location>
        <begin position="168"/>
        <end position="189"/>
    </location>
</feature>
<feature type="domain" description="N-acetyltransferase" evidence="2">
    <location>
        <begin position="5"/>
        <end position="168"/>
    </location>
</feature>
<dbReference type="Pfam" id="PF00583">
    <property type="entry name" value="Acetyltransf_1"/>
    <property type="match status" value="1"/>
</dbReference>
<dbReference type="SUPFAM" id="SSF55729">
    <property type="entry name" value="Acyl-CoA N-acyltransferases (Nat)"/>
    <property type="match status" value="1"/>
</dbReference>
<dbReference type="InterPro" id="IPR000182">
    <property type="entry name" value="GNAT_dom"/>
</dbReference>